<comment type="subcellular location">
    <subcellularLocation>
        <location evidence="1">Secreted</location>
    </subcellularLocation>
</comment>
<comment type="caution">
    <text evidence="13">The sequence shown here is derived from an EMBL/GenBank/DDBJ whole genome shotgun (WGS) entry which is preliminary data.</text>
</comment>
<evidence type="ECO:0000259" key="12">
    <source>
        <dbReference type="SMART" id="SM00093"/>
    </source>
</evidence>
<dbReference type="Gene3D" id="3.30.497.10">
    <property type="entry name" value="Antithrombin, subunit I, domain 2"/>
    <property type="match status" value="1"/>
</dbReference>
<evidence type="ECO:0000256" key="2">
    <source>
        <dbReference type="ARBA" id="ARBA00009500"/>
    </source>
</evidence>
<comment type="similarity">
    <text evidence="2 10">Belongs to the serpin family.</text>
</comment>
<keyword evidence="4 11" id="KW-0732">Signal</keyword>
<dbReference type="PANTHER" id="PTHR11461:SF375">
    <property type="entry name" value="THYROXINE-BINDING GLOBULIN"/>
    <property type="match status" value="1"/>
</dbReference>
<dbReference type="Proteomes" id="UP001314229">
    <property type="component" value="Unassembled WGS sequence"/>
</dbReference>
<evidence type="ECO:0000256" key="8">
    <source>
        <dbReference type="ARBA" id="ARBA00042967"/>
    </source>
</evidence>
<evidence type="ECO:0000256" key="3">
    <source>
        <dbReference type="ARBA" id="ARBA00022525"/>
    </source>
</evidence>
<dbReference type="SMART" id="SM00093">
    <property type="entry name" value="SERPIN"/>
    <property type="match status" value="1"/>
</dbReference>
<evidence type="ECO:0000256" key="7">
    <source>
        <dbReference type="ARBA" id="ARBA00039512"/>
    </source>
</evidence>
<dbReference type="InterPro" id="IPR023795">
    <property type="entry name" value="Serpin_CS"/>
</dbReference>
<dbReference type="InterPro" id="IPR023796">
    <property type="entry name" value="Serpin_dom"/>
</dbReference>
<evidence type="ECO:0000256" key="9">
    <source>
        <dbReference type="ARBA" id="ARBA00043177"/>
    </source>
</evidence>
<keyword evidence="14" id="KW-1185">Reference proteome</keyword>
<dbReference type="Gene3D" id="2.10.310.10">
    <property type="entry name" value="Serpins superfamily"/>
    <property type="match status" value="1"/>
</dbReference>
<dbReference type="InterPro" id="IPR042185">
    <property type="entry name" value="Serpin_sf_2"/>
</dbReference>
<protein>
    <recommendedName>
        <fullName evidence="7">Thyroxine-binding globulin</fullName>
    </recommendedName>
    <alternativeName>
        <fullName evidence="9">Serpin A7</fullName>
    </alternativeName>
    <alternativeName>
        <fullName evidence="8">T4-binding globulin</fullName>
    </alternativeName>
</protein>
<comment type="function">
    <text evidence="6">Major thyroid hormone transport protein in serum.</text>
</comment>
<evidence type="ECO:0000313" key="14">
    <source>
        <dbReference type="Proteomes" id="UP001314229"/>
    </source>
</evidence>
<evidence type="ECO:0000256" key="5">
    <source>
        <dbReference type="ARBA" id="ARBA00023180"/>
    </source>
</evidence>
<keyword evidence="5" id="KW-0325">Glycoprotein</keyword>
<evidence type="ECO:0000256" key="10">
    <source>
        <dbReference type="RuleBase" id="RU000411"/>
    </source>
</evidence>
<dbReference type="InterPro" id="IPR000215">
    <property type="entry name" value="Serpin_fam"/>
</dbReference>
<feature type="domain" description="Serpin" evidence="12">
    <location>
        <begin position="63"/>
        <end position="420"/>
    </location>
</feature>
<dbReference type="InterPro" id="IPR042178">
    <property type="entry name" value="Serpin_sf_1"/>
</dbReference>
<dbReference type="PROSITE" id="PS00284">
    <property type="entry name" value="SERPIN"/>
    <property type="match status" value="1"/>
</dbReference>
<accession>A0AAV1QBM8</accession>
<dbReference type="Pfam" id="PF00079">
    <property type="entry name" value="Serpin"/>
    <property type="match status" value="1"/>
</dbReference>
<dbReference type="InterPro" id="IPR036186">
    <property type="entry name" value="Serpin_sf"/>
</dbReference>
<dbReference type="FunFam" id="2.30.39.10:FF:000003">
    <property type="entry name" value="alpha-1-antitrypsin isoform X1"/>
    <property type="match status" value="1"/>
</dbReference>
<dbReference type="FunFam" id="2.10.310.10:FF:000001">
    <property type="entry name" value="Serpin family A member 1"/>
    <property type="match status" value="1"/>
</dbReference>
<dbReference type="SUPFAM" id="SSF56574">
    <property type="entry name" value="Serpins"/>
    <property type="match status" value="1"/>
</dbReference>
<keyword evidence="3" id="KW-0964">Secreted</keyword>
<dbReference type="Gene3D" id="2.30.39.10">
    <property type="entry name" value="Alpha-1-antitrypsin, domain 1"/>
    <property type="match status" value="1"/>
</dbReference>
<evidence type="ECO:0000256" key="11">
    <source>
        <dbReference type="SAM" id="SignalP"/>
    </source>
</evidence>
<evidence type="ECO:0000256" key="4">
    <source>
        <dbReference type="ARBA" id="ARBA00022729"/>
    </source>
</evidence>
<dbReference type="AlphaFoldDB" id="A0AAV1QBM8"/>
<reference evidence="13 14" key="1">
    <citation type="submission" date="2024-01" db="EMBL/GenBank/DDBJ databases">
        <authorList>
            <person name="Alioto T."/>
            <person name="Alioto T."/>
            <person name="Gomez Garrido J."/>
        </authorList>
    </citation>
    <scope>NUCLEOTIDE SEQUENCE [LARGE SCALE GENOMIC DNA]</scope>
</reference>
<feature type="chain" id="PRO_5044021742" description="Thyroxine-binding globulin" evidence="11">
    <location>
        <begin position="26"/>
        <end position="422"/>
    </location>
</feature>
<dbReference type="GO" id="GO:0004867">
    <property type="term" value="F:serine-type endopeptidase inhibitor activity"/>
    <property type="evidence" value="ECO:0007669"/>
    <property type="project" value="InterPro"/>
</dbReference>
<organism evidence="13 14">
    <name type="scientific">Scomber scombrus</name>
    <name type="common">Atlantic mackerel</name>
    <name type="synonym">Scomber vernalis</name>
    <dbReference type="NCBI Taxonomy" id="13677"/>
    <lineage>
        <taxon>Eukaryota</taxon>
        <taxon>Metazoa</taxon>
        <taxon>Chordata</taxon>
        <taxon>Craniata</taxon>
        <taxon>Vertebrata</taxon>
        <taxon>Euteleostomi</taxon>
        <taxon>Actinopterygii</taxon>
        <taxon>Neopterygii</taxon>
        <taxon>Teleostei</taxon>
        <taxon>Neoteleostei</taxon>
        <taxon>Acanthomorphata</taxon>
        <taxon>Pelagiaria</taxon>
        <taxon>Scombriformes</taxon>
        <taxon>Scombridae</taxon>
        <taxon>Scomber</taxon>
    </lineage>
</organism>
<sequence length="422" mass="46984">MKKFTMMRAVLSIWILSAVICVARGKRSKDDIKVKHQAGKDIALDSSADSISLVASANKEFAYHLYRKLAAHADSQGKNIFFSPISVSVALAALSVGARGETHRQIFSGLGFTNPILTQTVVDQVFHMLLKWANNASTKDTSQGTAVFLDNSFKPKLEFLDVLKKSYFADGIEVDFTKTKESANTINKYVEEMTNGKINKLVEDLNPNTVMYLISYIYYKGTWQTPFDPKLTKEDMFTVDEKTKVPVQMMNREEDFDTYYDPAIKTSVLSLPFNSTSSMLLLLPDDMATLEKAISPKHITKWLKSMKSRTYDVYLPKFSIKTTYSLNDALTEMGMTNMFGAQAELSGISEGQKLAVSKVVHQATLDVDEAGATAAAATGLDIVPLSLHHIPVLKFDRPFMVLIIEPSTEHVLFMGKIINPNI</sequence>
<dbReference type="EMBL" id="CAWUFR010000675">
    <property type="protein sequence ID" value="CAK6980327.1"/>
    <property type="molecule type" value="Genomic_DNA"/>
</dbReference>
<evidence type="ECO:0000313" key="13">
    <source>
        <dbReference type="EMBL" id="CAK6980327.1"/>
    </source>
</evidence>
<evidence type="ECO:0000256" key="6">
    <source>
        <dbReference type="ARBA" id="ARBA00037352"/>
    </source>
</evidence>
<dbReference type="PANTHER" id="PTHR11461">
    <property type="entry name" value="SERINE PROTEASE INHIBITOR, SERPIN"/>
    <property type="match status" value="1"/>
</dbReference>
<evidence type="ECO:0000256" key="1">
    <source>
        <dbReference type="ARBA" id="ARBA00004613"/>
    </source>
</evidence>
<feature type="signal peptide" evidence="11">
    <location>
        <begin position="1"/>
        <end position="25"/>
    </location>
</feature>
<dbReference type="GO" id="GO:0005615">
    <property type="term" value="C:extracellular space"/>
    <property type="evidence" value="ECO:0007669"/>
    <property type="project" value="InterPro"/>
</dbReference>
<gene>
    <name evidence="13" type="ORF">FSCOSCO3_A022812</name>
</gene>
<name>A0AAV1QBM8_SCOSC</name>
<dbReference type="FunFam" id="3.30.497.10:FF:000001">
    <property type="entry name" value="Serine protease inhibitor"/>
    <property type="match status" value="1"/>
</dbReference>
<proteinExistence type="inferred from homology"/>